<evidence type="ECO:0000256" key="1">
    <source>
        <dbReference type="SAM" id="SignalP"/>
    </source>
</evidence>
<name>A0AA39WAP6_9PEZI</name>
<dbReference type="Gene3D" id="2.60.40.1210">
    <property type="entry name" value="Cellobiose dehydrogenase, cytochrome domain"/>
    <property type="match status" value="1"/>
</dbReference>
<keyword evidence="1" id="KW-0732">Signal</keyword>
<evidence type="ECO:0000313" key="4">
    <source>
        <dbReference type="Proteomes" id="UP001174934"/>
    </source>
</evidence>
<dbReference type="CDD" id="cd09630">
    <property type="entry name" value="CDH_like_cytochrome"/>
    <property type="match status" value="1"/>
</dbReference>
<dbReference type="PANTHER" id="PTHR47797">
    <property type="entry name" value="DEHYDROGENASE, PUTATIVE (AFU_ORTHOLOGUE AFUA_8G05805)-RELATED"/>
    <property type="match status" value="1"/>
</dbReference>
<evidence type="ECO:0000259" key="2">
    <source>
        <dbReference type="Pfam" id="PF16010"/>
    </source>
</evidence>
<accession>A0AA39WAP6</accession>
<proteinExistence type="predicted"/>
<dbReference type="AlphaFoldDB" id="A0AA39WAP6"/>
<keyword evidence="4" id="KW-1185">Reference proteome</keyword>
<feature type="domain" description="Cellobiose dehydrogenase-like cytochrome" evidence="2">
    <location>
        <begin position="25"/>
        <end position="207"/>
    </location>
</feature>
<sequence length="214" mass="23105">MLWTLWFGFVAALLGTAGAADGAVYQDPETGLTYTTGFGLYKSSGDGIAVRIAIPSGVESYTPFDIVIQIIAPVTIGWGALAWSGSMVKNPLFLFWRNGQNPVVSSRWANGHTTPTPYSGVSYTVFKTGTRSNSTHWQFTALCKGCSSWTDGSTTRYLQPRGGNRVAFAYSPNKPSSPASNTSAITVHEVHGYWSHDFTSAANTNFENTVARLQ</sequence>
<dbReference type="InterPro" id="IPR015920">
    <property type="entry name" value="Cellobiose_DH-like_cyt"/>
</dbReference>
<comment type="caution">
    <text evidence="3">The sequence shown here is derived from an EMBL/GenBank/DDBJ whole genome shotgun (WGS) entry which is preliminary data.</text>
</comment>
<dbReference type="SUPFAM" id="SSF49344">
    <property type="entry name" value="CBD9-like"/>
    <property type="match status" value="1"/>
</dbReference>
<dbReference type="Proteomes" id="UP001174934">
    <property type="component" value="Unassembled WGS sequence"/>
</dbReference>
<dbReference type="Pfam" id="PF16010">
    <property type="entry name" value="CDH-cyt"/>
    <property type="match status" value="1"/>
</dbReference>
<protein>
    <recommendedName>
        <fullName evidence="2">Cellobiose dehydrogenase-like cytochrome domain-containing protein</fullName>
    </recommendedName>
</protein>
<reference evidence="3" key="1">
    <citation type="submission" date="2023-06" db="EMBL/GenBank/DDBJ databases">
        <title>Genome-scale phylogeny and comparative genomics of the fungal order Sordariales.</title>
        <authorList>
            <consortium name="Lawrence Berkeley National Laboratory"/>
            <person name="Hensen N."/>
            <person name="Bonometti L."/>
            <person name="Westerberg I."/>
            <person name="Brannstrom I.O."/>
            <person name="Guillou S."/>
            <person name="Cros-Aarteil S."/>
            <person name="Calhoun S."/>
            <person name="Haridas S."/>
            <person name="Kuo A."/>
            <person name="Mondo S."/>
            <person name="Pangilinan J."/>
            <person name="Riley R."/>
            <person name="LaButti K."/>
            <person name="Andreopoulos B."/>
            <person name="Lipzen A."/>
            <person name="Chen C."/>
            <person name="Yanf M."/>
            <person name="Daum C."/>
            <person name="Ng V."/>
            <person name="Clum A."/>
            <person name="Steindorff A."/>
            <person name="Ohm R."/>
            <person name="Martin F."/>
            <person name="Silar P."/>
            <person name="Natvig D."/>
            <person name="Lalanne C."/>
            <person name="Gautier V."/>
            <person name="Ament-velasquez S.L."/>
            <person name="Kruys A."/>
            <person name="Hutchinson M.I."/>
            <person name="Powell A.J."/>
            <person name="Barry K."/>
            <person name="Miller A.N."/>
            <person name="Grigoriev I.V."/>
            <person name="Debuchy R."/>
            <person name="Gladieux P."/>
            <person name="Thoren M.H."/>
            <person name="Johannesson H."/>
        </authorList>
    </citation>
    <scope>NUCLEOTIDE SEQUENCE</scope>
    <source>
        <strain evidence="3">SMH3391-2</strain>
    </source>
</reference>
<dbReference type="PANTHER" id="PTHR47797:SF5">
    <property type="entry name" value="CELLOBIOSE DEHYDROGENASE CYTOCHROME DOMAIN-CONTAINING PROTEIN"/>
    <property type="match status" value="1"/>
</dbReference>
<evidence type="ECO:0000313" key="3">
    <source>
        <dbReference type="EMBL" id="KAK0612387.1"/>
    </source>
</evidence>
<organism evidence="3 4">
    <name type="scientific">Bombardia bombarda</name>
    <dbReference type="NCBI Taxonomy" id="252184"/>
    <lineage>
        <taxon>Eukaryota</taxon>
        <taxon>Fungi</taxon>
        <taxon>Dikarya</taxon>
        <taxon>Ascomycota</taxon>
        <taxon>Pezizomycotina</taxon>
        <taxon>Sordariomycetes</taxon>
        <taxon>Sordariomycetidae</taxon>
        <taxon>Sordariales</taxon>
        <taxon>Lasiosphaeriaceae</taxon>
        <taxon>Bombardia</taxon>
    </lineage>
</organism>
<gene>
    <name evidence="3" type="ORF">B0T17DRAFT_405787</name>
</gene>
<feature type="signal peptide" evidence="1">
    <location>
        <begin position="1"/>
        <end position="19"/>
    </location>
</feature>
<dbReference type="EMBL" id="JAULSR010000009">
    <property type="protein sequence ID" value="KAK0612387.1"/>
    <property type="molecule type" value="Genomic_DNA"/>
</dbReference>
<feature type="chain" id="PRO_5041456725" description="Cellobiose dehydrogenase-like cytochrome domain-containing protein" evidence="1">
    <location>
        <begin position="20"/>
        <end position="214"/>
    </location>
</feature>